<accession>A0A7Y9T2Y7</accession>
<evidence type="ECO:0000256" key="7">
    <source>
        <dbReference type="RuleBase" id="RU362065"/>
    </source>
</evidence>
<gene>
    <name evidence="7" type="primary">flgK</name>
    <name evidence="11" type="ORF">HDF12_002642</name>
</gene>
<comment type="subcellular location">
    <subcellularLocation>
        <location evidence="1 7">Bacterial flagellum</location>
    </subcellularLocation>
    <subcellularLocation>
        <location evidence="2 7">Secreted</location>
    </subcellularLocation>
</comment>
<dbReference type="EMBL" id="JACCCV010000002">
    <property type="protein sequence ID" value="NYF52243.1"/>
    <property type="molecule type" value="Genomic_DNA"/>
</dbReference>
<dbReference type="GO" id="GO:0005198">
    <property type="term" value="F:structural molecule activity"/>
    <property type="evidence" value="ECO:0007669"/>
    <property type="project" value="UniProtKB-UniRule"/>
</dbReference>
<evidence type="ECO:0000256" key="6">
    <source>
        <dbReference type="ARBA" id="ARBA00023143"/>
    </source>
</evidence>
<name>A0A7Y9T2Y7_9BACT</name>
<dbReference type="InterPro" id="IPR001444">
    <property type="entry name" value="Flag_bb_rod_N"/>
</dbReference>
<keyword evidence="6 7" id="KW-0975">Bacterial flagellum</keyword>
<evidence type="ECO:0000256" key="1">
    <source>
        <dbReference type="ARBA" id="ARBA00004365"/>
    </source>
</evidence>
<dbReference type="GO" id="GO:0005576">
    <property type="term" value="C:extracellular region"/>
    <property type="evidence" value="ECO:0007669"/>
    <property type="project" value="UniProtKB-SubCell"/>
</dbReference>
<keyword evidence="11" id="KW-0282">Flagellum</keyword>
<dbReference type="AlphaFoldDB" id="A0A7Y9T2Y7"/>
<dbReference type="InterPro" id="IPR002371">
    <property type="entry name" value="FlgK"/>
</dbReference>
<dbReference type="PRINTS" id="PR01005">
    <property type="entry name" value="FLGHOOKAP1"/>
</dbReference>
<evidence type="ECO:0000259" key="10">
    <source>
        <dbReference type="Pfam" id="PF22638"/>
    </source>
</evidence>
<comment type="caution">
    <text evidence="11">The sequence shown here is derived from an EMBL/GenBank/DDBJ whole genome shotgun (WGS) entry which is preliminary data.</text>
</comment>
<dbReference type="Pfam" id="PF00460">
    <property type="entry name" value="Flg_bb_rod"/>
    <property type="match status" value="1"/>
</dbReference>
<dbReference type="Pfam" id="PF06429">
    <property type="entry name" value="Flg_bbr_C"/>
    <property type="match status" value="1"/>
</dbReference>
<dbReference type="PANTHER" id="PTHR30033:SF1">
    <property type="entry name" value="FLAGELLAR HOOK-ASSOCIATED PROTEIN 1"/>
    <property type="match status" value="1"/>
</dbReference>
<keyword evidence="11" id="KW-0966">Cell projection</keyword>
<proteinExistence type="inferred from homology"/>
<dbReference type="InterPro" id="IPR053927">
    <property type="entry name" value="FlgK_helical"/>
</dbReference>
<dbReference type="Pfam" id="PF22638">
    <property type="entry name" value="FlgK_D1"/>
    <property type="match status" value="1"/>
</dbReference>
<feature type="domain" description="Flagellar hook-associated protein FlgK helical" evidence="10">
    <location>
        <begin position="115"/>
        <end position="330"/>
    </location>
</feature>
<dbReference type="PANTHER" id="PTHR30033">
    <property type="entry name" value="FLAGELLAR HOOK-ASSOCIATED PROTEIN 1"/>
    <property type="match status" value="1"/>
</dbReference>
<evidence type="ECO:0000256" key="5">
    <source>
        <dbReference type="ARBA" id="ARBA00022525"/>
    </source>
</evidence>
<evidence type="ECO:0000256" key="4">
    <source>
        <dbReference type="ARBA" id="ARBA00016244"/>
    </source>
</evidence>
<feature type="domain" description="Flagellar basal-body/hook protein C-terminal" evidence="9">
    <location>
        <begin position="425"/>
        <end position="463"/>
    </location>
</feature>
<dbReference type="GO" id="GO:0044780">
    <property type="term" value="P:bacterial-type flagellum assembly"/>
    <property type="evidence" value="ECO:0007669"/>
    <property type="project" value="InterPro"/>
</dbReference>
<dbReference type="SUPFAM" id="SSF64518">
    <property type="entry name" value="Phase 1 flagellin"/>
    <property type="match status" value="1"/>
</dbReference>
<keyword evidence="5 7" id="KW-0964">Secreted</keyword>
<sequence length="470" mass="47157">MGTLTSLLNIASEALLADQAALNATANNVANQLTPGYTREVVSFQSGDSVSLSGIAQSSGVTATVSSQRDRVLEQRVQQQTQATAQSTALQTALQQVENIFGLTSASTGSGAVASSQLGTAINGFFSSLSSLEANPSDTATRQKVLTAASALAGAFNTASSQLSQISTSLNQKVSGDVSQINSLTSSIASLNSKIASSSPNGDAGSLEDQRQEDIDQLSQLVGLDQISTSNNGIVLTTSSGAVLVSGDQSFQVSTTQVGGNTDVLAGDPPQDVTSNLSGGDLGGALQARDQYLPAYSAALDNLAFSLGTAVNQQNELGVDSSGNPGLAIFSLPGSATGSAASIAVSATAPGAVAAASAGEGSSGNGNATTLADLSTTNVVGSQTATGFLASFLDQVGSDASGATTENTTQQATLTQLTTQRNSLSSVSSDEEASNLTQYQRSYQAASQVFSIVDTLMASAINLGEQTTVT</sequence>
<organism evidence="11 12">
    <name type="scientific">Tunturiibacter lichenicola</name>
    <dbReference type="NCBI Taxonomy" id="2051959"/>
    <lineage>
        <taxon>Bacteria</taxon>
        <taxon>Pseudomonadati</taxon>
        <taxon>Acidobacteriota</taxon>
        <taxon>Terriglobia</taxon>
        <taxon>Terriglobales</taxon>
        <taxon>Acidobacteriaceae</taxon>
        <taxon>Tunturiibacter</taxon>
    </lineage>
</organism>
<evidence type="ECO:0000256" key="2">
    <source>
        <dbReference type="ARBA" id="ARBA00004613"/>
    </source>
</evidence>
<evidence type="ECO:0000259" key="8">
    <source>
        <dbReference type="Pfam" id="PF00460"/>
    </source>
</evidence>
<dbReference type="GO" id="GO:0009424">
    <property type="term" value="C:bacterial-type flagellum hook"/>
    <property type="evidence" value="ECO:0007669"/>
    <property type="project" value="UniProtKB-UniRule"/>
</dbReference>
<keyword evidence="11" id="KW-0969">Cilium</keyword>
<comment type="similarity">
    <text evidence="3 7">Belongs to the flagella basal body rod proteins family.</text>
</comment>
<evidence type="ECO:0000313" key="12">
    <source>
        <dbReference type="Proteomes" id="UP000534186"/>
    </source>
</evidence>
<evidence type="ECO:0000256" key="3">
    <source>
        <dbReference type="ARBA" id="ARBA00009677"/>
    </source>
</evidence>
<evidence type="ECO:0000259" key="9">
    <source>
        <dbReference type="Pfam" id="PF06429"/>
    </source>
</evidence>
<protein>
    <recommendedName>
        <fullName evidence="4 7">Flagellar hook-associated protein 1</fullName>
        <shortName evidence="7">HAP1</shortName>
    </recommendedName>
</protein>
<feature type="domain" description="Flagellar basal body rod protein N-terminal" evidence="8">
    <location>
        <begin position="8"/>
        <end position="38"/>
    </location>
</feature>
<dbReference type="Proteomes" id="UP000534186">
    <property type="component" value="Unassembled WGS sequence"/>
</dbReference>
<dbReference type="InterPro" id="IPR010930">
    <property type="entry name" value="Flg_bb/hook_C_dom"/>
</dbReference>
<reference evidence="11 12" key="1">
    <citation type="submission" date="2020-07" db="EMBL/GenBank/DDBJ databases">
        <title>Genomic Encyclopedia of Type Strains, Phase IV (KMG-V): Genome sequencing to study the core and pangenomes of soil and plant-associated prokaryotes.</title>
        <authorList>
            <person name="Whitman W."/>
        </authorList>
    </citation>
    <scope>NUCLEOTIDE SEQUENCE [LARGE SCALE GENOMIC DNA]</scope>
    <source>
        <strain evidence="11 12">M8UP30</strain>
    </source>
</reference>
<dbReference type="NCBIfam" id="TIGR02492">
    <property type="entry name" value="flgK_ends"/>
    <property type="match status" value="1"/>
</dbReference>
<evidence type="ECO:0000313" key="11">
    <source>
        <dbReference type="EMBL" id="NYF52243.1"/>
    </source>
</evidence>